<protein>
    <submittedName>
        <fullName evidence="2">Uncharacterized protein</fullName>
    </submittedName>
</protein>
<organism evidence="2 3">
    <name type="scientific">Ranitomeya imitator</name>
    <name type="common">mimic poison frog</name>
    <dbReference type="NCBI Taxonomy" id="111125"/>
    <lineage>
        <taxon>Eukaryota</taxon>
        <taxon>Metazoa</taxon>
        <taxon>Chordata</taxon>
        <taxon>Craniata</taxon>
        <taxon>Vertebrata</taxon>
        <taxon>Euteleostomi</taxon>
        <taxon>Amphibia</taxon>
        <taxon>Batrachia</taxon>
        <taxon>Anura</taxon>
        <taxon>Neobatrachia</taxon>
        <taxon>Hyloidea</taxon>
        <taxon>Dendrobatidae</taxon>
        <taxon>Dendrobatinae</taxon>
        <taxon>Ranitomeya</taxon>
    </lineage>
</organism>
<dbReference type="InterPro" id="IPR019034">
    <property type="entry name" value="UPF0390"/>
</dbReference>
<evidence type="ECO:0000313" key="3">
    <source>
        <dbReference type="Proteomes" id="UP001176940"/>
    </source>
</evidence>
<name>A0ABN9LNY9_9NEOB</name>
<proteinExistence type="predicted"/>
<comment type="caution">
    <text evidence="2">The sequence shown here is derived from an EMBL/GenBank/DDBJ whole genome shotgun (WGS) entry which is preliminary data.</text>
</comment>
<reference evidence="2" key="1">
    <citation type="submission" date="2023-07" db="EMBL/GenBank/DDBJ databases">
        <authorList>
            <person name="Stuckert A."/>
        </authorList>
    </citation>
    <scope>NUCLEOTIDE SEQUENCE</scope>
</reference>
<evidence type="ECO:0000256" key="1">
    <source>
        <dbReference type="SAM" id="MobiDB-lite"/>
    </source>
</evidence>
<feature type="region of interest" description="Disordered" evidence="1">
    <location>
        <begin position="1"/>
        <end position="25"/>
    </location>
</feature>
<dbReference type="EMBL" id="CAUEEQ010025941">
    <property type="protein sequence ID" value="CAJ0946815.1"/>
    <property type="molecule type" value="Genomic_DNA"/>
</dbReference>
<evidence type="ECO:0000313" key="2">
    <source>
        <dbReference type="EMBL" id="CAJ0946815.1"/>
    </source>
</evidence>
<keyword evidence="3" id="KW-1185">Reference proteome</keyword>
<gene>
    <name evidence="2" type="ORF">RIMI_LOCUS11454537</name>
</gene>
<dbReference type="Pfam" id="PF09495">
    <property type="entry name" value="DUF2462"/>
    <property type="match status" value="1"/>
</dbReference>
<dbReference type="Proteomes" id="UP001176940">
    <property type="component" value="Unassembled WGS sequence"/>
</dbReference>
<sequence>MAQGSLKLKAVPKMNTAKKPAGMRKRARIIAPEKCQIIHQQKLKNVKVQIKIPVKQVKG</sequence>
<accession>A0ABN9LNY9</accession>